<evidence type="ECO:0000256" key="7">
    <source>
        <dbReference type="ARBA" id="ARBA00023315"/>
    </source>
</evidence>
<dbReference type="AlphaFoldDB" id="A0A5E6MF14"/>
<protein>
    <recommendedName>
        <fullName evidence="8">Acyl-[acyl-carrier-protein]--UDP-N-acetylglucosamine O-acyltransferase</fullName>
        <shortName evidence="8">UDP-N-acetylglucosamine acyltransferase</shortName>
        <ecNumber evidence="8">2.3.1.129</ecNumber>
    </recommendedName>
</protein>
<evidence type="ECO:0000256" key="1">
    <source>
        <dbReference type="ARBA" id="ARBA00022490"/>
    </source>
</evidence>
<dbReference type="NCBIfam" id="TIGR01852">
    <property type="entry name" value="lipid_A_lpxA"/>
    <property type="match status" value="1"/>
</dbReference>
<keyword evidence="1 8" id="KW-0963">Cytoplasm</keyword>
<dbReference type="Gene3D" id="1.20.1180.10">
    <property type="entry name" value="Udp N-acetylglucosamine O-acyltransferase, C-terminal domain"/>
    <property type="match status" value="1"/>
</dbReference>
<dbReference type="GO" id="GO:0016020">
    <property type="term" value="C:membrane"/>
    <property type="evidence" value="ECO:0007669"/>
    <property type="project" value="GOC"/>
</dbReference>
<feature type="domain" description="UDP N-acetylglucosamine O-acyltransferase C-terminal" evidence="9">
    <location>
        <begin position="176"/>
        <end position="256"/>
    </location>
</feature>
<evidence type="ECO:0000256" key="2">
    <source>
        <dbReference type="ARBA" id="ARBA00022516"/>
    </source>
</evidence>
<proteinExistence type="inferred from homology"/>
<evidence type="ECO:0000313" key="10">
    <source>
        <dbReference type="EMBL" id="VVM04657.1"/>
    </source>
</evidence>
<dbReference type="InterPro" id="IPR037157">
    <property type="entry name" value="Acetyltransf_C_sf"/>
</dbReference>
<dbReference type="RefSeq" id="WP_142524322.1">
    <property type="nucleotide sequence ID" value="NZ_CABFUZ020000028.1"/>
</dbReference>
<dbReference type="Gene3D" id="2.160.10.10">
    <property type="entry name" value="Hexapeptide repeat proteins"/>
    <property type="match status" value="1"/>
</dbReference>
<dbReference type="PANTHER" id="PTHR43480:SF1">
    <property type="entry name" value="ACYL-[ACYL-CARRIER-PROTEIN]--UDP-N-ACETYLGLUCOSAMINE O-ACYLTRANSFERASE, MITOCHONDRIAL-RELATED"/>
    <property type="match status" value="1"/>
</dbReference>
<evidence type="ECO:0000256" key="3">
    <source>
        <dbReference type="ARBA" id="ARBA00022556"/>
    </source>
</evidence>
<evidence type="ECO:0000256" key="4">
    <source>
        <dbReference type="ARBA" id="ARBA00022679"/>
    </source>
</evidence>
<evidence type="ECO:0000256" key="5">
    <source>
        <dbReference type="ARBA" id="ARBA00022737"/>
    </source>
</evidence>
<dbReference type="GO" id="GO:0005737">
    <property type="term" value="C:cytoplasm"/>
    <property type="evidence" value="ECO:0007669"/>
    <property type="project" value="UniProtKB-SubCell"/>
</dbReference>
<keyword evidence="4 8" id="KW-0808">Transferase</keyword>
<dbReference type="GO" id="GO:0009245">
    <property type="term" value="P:lipid A biosynthetic process"/>
    <property type="evidence" value="ECO:0007669"/>
    <property type="project" value="UniProtKB-UniRule"/>
</dbReference>
<dbReference type="Pfam" id="PF13720">
    <property type="entry name" value="Acetyltransf_11"/>
    <property type="match status" value="1"/>
</dbReference>
<dbReference type="OrthoDB" id="9807278at2"/>
<comment type="function">
    <text evidence="8">Involved in the biosynthesis of lipid A, a phosphorylated glycolipid that anchors the lipopolysaccharide to the outer membrane of the cell.</text>
</comment>
<dbReference type="InterPro" id="IPR001451">
    <property type="entry name" value="Hexapep"/>
</dbReference>
<comment type="subunit">
    <text evidence="8">Homotrimer.</text>
</comment>
<sequence>MATSVHPTAILEPGALLGEGVEIGPYAFVGSEVRLGEGCILHHHASVVGKTEVGPNNEFFPFSSIGQKSQDLKYRGEPTFLSIGSGNRFREFVTVNRATGEGGRTVIGSDNLFLAYAHVAHDCVVGSRCVFSNNATLGGHVRVDDCVTIGGLTAVHQFCRLGAYAMLGGCSKIVQDVPPYCLVDGNPARLRSLNLTGLRRRGFAEEALKSLRRAFRLLFEEGKNLSQGIEAVESSGEAAPEVVALLDFLRTTERGVTR</sequence>
<reference evidence="10" key="1">
    <citation type="submission" date="2019-09" db="EMBL/GenBank/DDBJ databases">
        <authorList>
            <person name="Cremers G."/>
        </authorList>
    </citation>
    <scope>NUCLEOTIDE SEQUENCE [LARGE SCALE GENOMIC DNA]</scope>
    <source>
        <strain evidence="10">3B</strain>
    </source>
</reference>
<dbReference type="GO" id="GO:0008780">
    <property type="term" value="F:acyl-[acyl-carrier-protein]-UDP-N-acetylglucosamine O-acyltransferase activity"/>
    <property type="evidence" value="ECO:0007669"/>
    <property type="project" value="UniProtKB-UniRule"/>
</dbReference>
<dbReference type="EC" id="2.3.1.129" evidence="8"/>
<comment type="pathway">
    <text evidence="8">Glycolipid biosynthesis; lipid IV(A) biosynthesis; lipid IV(A) from (3R)-3-hydroxytetradecanoyl-[acyl-carrier-protein] and UDP-N-acetyl-alpha-D-glucosamine: step 1/6.</text>
</comment>
<comment type="caution">
    <text evidence="10">The sequence shown here is derived from an EMBL/GenBank/DDBJ whole genome shotgun (WGS) entry which is preliminary data.</text>
</comment>
<dbReference type="SUPFAM" id="SSF51161">
    <property type="entry name" value="Trimeric LpxA-like enzymes"/>
    <property type="match status" value="1"/>
</dbReference>
<comment type="similarity">
    <text evidence="8">Belongs to the transferase hexapeptide repeat family. LpxA subfamily.</text>
</comment>
<dbReference type="InterPro" id="IPR011004">
    <property type="entry name" value="Trimer_LpxA-like_sf"/>
</dbReference>
<dbReference type="UniPathway" id="UPA00359">
    <property type="reaction ID" value="UER00477"/>
</dbReference>
<dbReference type="InterPro" id="IPR010137">
    <property type="entry name" value="Lipid_A_LpxA"/>
</dbReference>
<name>A0A5E6MF14_9BACT</name>
<dbReference type="InterPro" id="IPR029098">
    <property type="entry name" value="Acetyltransf_C"/>
</dbReference>
<keyword evidence="6 8" id="KW-0443">Lipid metabolism</keyword>
<dbReference type="Proteomes" id="UP000381693">
    <property type="component" value="Unassembled WGS sequence"/>
</dbReference>
<dbReference type="InterPro" id="IPR018357">
    <property type="entry name" value="Hexapep_transf_CS"/>
</dbReference>
<evidence type="ECO:0000259" key="9">
    <source>
        <dbReference type="Pfam" id="PF13720"/>
    </source>
</evidence>
<evidence type="ECO:0000256" key="6">
    <source>
        <dbReference type="ARBA" id="ARBA00023098"/>
    </source>
</evidence>
<dbReference type="CDD" id="cd03351">
    <property type="entry name" value="LbH_UDP-GlcNAc_AT"/>
    <property type="match status" value="1"/>
</dbReference>
<evidence type="ECO:0000256" key="8">
    <source>
        <dbReference type="HAMAP-Rule" id="MF_00387"/>
    </source>
</evidence>
<keyword evidence="11" id="KW-1185">Reference proteome</keyword>
<dbReference type="PIRSF" id="PIRSF000456">
    <property type="entry name" value="UDP-GlcNAc_acltr"/>
    <property type="match status" value="1"/>
</dbReference>
<keyword evidence="3 8" id="KW-0441">Lipid A biosynthesis</keyword>
<keyword evidence="2 8" id="KW-0444">Lipid biosynthesis</keyword>
<keyword evidence="5 8" id="KW-0677">Repeat</keyword>
<dbReference type="Pfam" id="PF00132">
    <property type="entry name" value="Hexapep"/>
    <property type="match status" value="1"/>
</dbReference>
<accession>A0A5E6MF14</accession>
<organism evidence="10 11">
    <name type="scientific">Methylacidimicrobium cyclopophantes</name>
    <dbReference type="NCBI Taxonomy" id="1041766"/>
    <lineage>
        <taxon>Bacteria</taxon>
        <taxon>Pseudomonadati</taxon>
        <taxon>Verrucomicrobiota</taxon>
        <taxon>Methylacidimicrobium</taxon>
    </lineage>
</organism>
<evidence type="ECO:0000313" key="11">
    <source>
        <dbReference type="Proteomes" id="UP000381693"/>
    </source>
</evidence>
<dbReference type="HAMAP" id="MF_00387">
    <property type="entry name" value="LpxA"/>
    <property type="match status" value="1"/>
</dbReference>
<dbReference type="NCBIfam" id="NF003657">
    <property type="entry name" value="PRK05289.1"/>
    <property type="match status" value="1"/>
</dbReference>
<comment type="catalytic activity">
    <reaction evidence="8">
        <text>a (3R)-hydroxyacyl-[ACP] + UDP-N-acetyl-alpha-D-glucosamine = a UDP-3-O-[(3R)-3-hydroxyacyl]-N-acetyl-alpha-D-glucosamine + holo-[ACP]</text>
        <dbReference type="Rhea" id="RHEA:67812"/>
        <dbReference type="Rhea" id="RHEA-COMP:9685"/>
        <dbReference type="Rhea" id="RHEA-COMP:9945"/>
        <dbReference type="ChEBI" id="CHEBI:57705"/>
        <dbReference type="ChEBI" id="CHEBI:64479"/>
        <dbReference type="ChEBI" id="CHEBI:78827"/>
        <dbReference type="ChEBI" id="CHEBI:173225"/>
        <dbReference type="EC" id="2.3.1.129"/>
    </reaction>
</comment>
<dbReference type="PROSITE" id="PS00101">
    <property type="entry name" value="HEXAPEP_TRANSFERASES"/>
    <property type="match status" value="1"/>
</dbReference>
<dbReference type="PANTHER" id="PTHR43480">
    <property type="entry name" value="ACYL-[ACYL-CARRIER-PROTEIN]--UDP-N-ACETYLGLUCOSAMINE O-ACYLTRANSFERASE"/>
    <property type="match status" value="1"/>
</dbReference>
<keyword evidence="7 8" id="KW-0012">Acyltransferase</keyword>
<gene>
    <name evidence="8 10" type="primary">lpxA</name>
    <name evidence="10" type="ORF">MAMC_00174</name>
</gene>
<comment type="subcellular location">
    <subcellularLocation>
        <location evidence="8">Cytoplasm</location>
    </subcellularLocation>
</comment>
<dbReference type="EMBL" id="CABFUZ020000028">
    <property type="protein sequence ID" value="VVM04657.1"/>
    <property type="molecule type" value="Genomic_DNA"/>
</dbReference>